<reference evidence="1 2" key="1">
    <citation type="submission" date="2018-06" db="EMBL/GenBank/DDBJ databases">
        <title>Freshwater and sediment microbial communities from various areas in North America, analyzing microbe dynamics in response to fracking.</title>
        <authorList>
            <person name="Lamendella R."/>
        </authorList>
    </citation>
    <scope>NUCLEOTIDE SEQUENCE [LARGE SCALE GENOMIC DNA]</scope>
    <source>
        <strain evidence="1 2">17</strain>
    </source>
</reference>
<sequence>MLYESSFEIRLDYKPSTGKPERVFLAMAAYVTAFENLTFTVGKSIDADLNFTYELAGIQIGSLKSIIKCTSGFEKVANALASIPRYIANSMVDLDSVESEELIDNVVEGVENELITLGAVEFPNQVNIDRYQYAKDIKILCKASELLADGETIDIRTPQDNNVTYLNTKVKFEKEVDELFGTDSVEVKKIETLLVKKPVFLGDSQWDFKSVERNLSFSAPIEHKEWLERYQSCNMGHLDPGDALIAYVGYQAIRLKGSKTYINKLHRVLHVERVVKGKELQIRIEEAERSREESK</sequence>
<proteinExistence type="predicted"/>
<organism evidence="1 2">
    <name type="scientific">Aeromonas salmonicida</name>
    <dbReference type="NCBI Taxonomy" id="645"/>
    <lineage>
        <taxon>Bacteria</taxon>
        <taxon>Pseudomonadati</taxon>
        <taxon>Pseudomonadota</taxon>
        <taxon>Gammaproteobacteria</taxon>
        <taxon>Aeromonadales</taxon>
        <taxon>Aeromonadaceae</taxon>
        <taxon>Aeromonas</taxon>
    </lineage>
</organism>
<dbReference type="AlphaFoldDB" id="A0AAX1PFJ2"/>
<name>A0AAX1PFJ2_AERSA</name>
<evidence type="ECO:0000313" key="1">
    <source>
        <dbReference type="EMBL" id="RAJ00064.1"/>
    </source>
</evidence>
<protein>
    <submittedName>
        <fullName evidence="1">Uncharacterized protein</fullName>
    </submittedName>
</protein>
<gene>
    <name evidence="1" type="ORF">DEU50_12067</name>
</gene>
<accession>A0AAX1PFJ2</accession>
<dbReference type="RefSeq" id="WP_220085164.1">
    <property type="nucleotide sequence ID" value="NZ_CAWNWF010000020.1"/>
</dbReference>
<dbReference type="Proteomes" id="UP000249422">
    <property type="component" value="Unassembled WGS sequence"/>
</dbReference>
<evidence type="ECO:0000313" key="2">
    <source>
        <dbReference type="Proteomes" id="UP000249422"/>
    </source>
</evidence>
<comment type="caution">
    <text evidence="1">The sequence shown here is derived from an EMBL/GenBank/DDBJ whole genome shotgun (WGS) entry which is preliminary data.</text>
</comment>
<dbReference type="EMBL" id="QLLM01000020">
    <property type="protein sequence ID" value="RAJ00064.1"/>
    <property type="molecule type" value="Genomic_DNA"/>
</dbReference>